<proteinExistence type="predicted"/>
<sequence>MPTLPIKTRDDLRELEKVLKQKPDLVSNLSTYLSTYVSKEPAKENVSAKKVMAALISNSVAKLFSLRGHKDKMAFDASQVWAAVKGAFC</sequence>
<dbReference type="InterPro" id="IPR032071">
    <property type="entry name" value="DUF4806"/>
</dbReference>
<dbReference type="Proteomes" id="UP001075354">
    <property type="component" value="Chromosome 1"/>
</dbReference>
<dbReference type="EMBL" id="JAPTSV010000001">
    <property type="protein sequence ID" value="KAJ1531377.1"/>
    <property type="molecule type" value="Genomic_DNA"/>
</dbReference>
<gene>
    <name evidence="2" type="ORF">ONE63_000058</name>
</gene>
<organism evidence="2 3">
    <name type="scientific">Megalurothrips usitatus</name>
    <name type="common">bean blossom thrips</name>
    <dbReference type="NCBI Taxonomy" id="439358"/>
    <lineage>
        <taxon>Eukaryota</taxon>
        <taxon>Metazoa</taxon>
        <taxon>Ecdysozoa</taxon>
        <taxon>Arthropoda</taxon>
        <taxon>Hexapoda</taxon>
        <taxon>Insecta</taxon>
        <taxon>Pterygota</taxon>
        <taxon>Neoptera</taxon>
        <taxon>Paraneoptera</taxon>
        <taxon>Thysanoptera</taxon>
        <taxon>Terebrantia</taxon>
        <taxon>Thripoidea</taxon>
        <taxon>Thripidae</taxon>
        <taxon>Megalurothrips</taxon>
    </lineage>
</organism>
<dbReference type="Pfam" id="PF16064">
    <property type="entry name" value="DUF4806"/>
    <property type="match status" value="1"/>
</dbReference>
<protein>
    <recommendedName>
        <fullName evidence="1">DUF4806 domain-containing protein</fullName>
    </recommendedName>
</protein>
<evidence type="ECO:0000313" key="2">
    <source>
        <dbReference type="EMBL" id="KAJ1531377.1"/>
    </source>
</evidence>
<dbReference type="AlphaFoldDB" id="A0AAV7Y0R4"/>
<name>A0AAV7Y0R4_9NEOP</name>
<keyword evidence="3" id="KW-1185">Reference proteome</keyword>
<evidence type="ECO:0000313" key="3">
    <source>
        <dbReference type="Proteomes" id="UP001075354"/>
    </source>
</evidence>
<evidence type="ECO:0000259" key="1">
    <source>
        <dbReference type="Pfam" id="PF16064"/>
    </source>
</evidence>
<comment type="caution">
    <text evidence="2">The sequence shown here is derived from an EMBL/GenBank/DDBJ whole genome shotgun (WGS) entry which is preliminary data.</text>
</comment>
<accession>A0AAV7Y0R4</accession>
<reference evidence="2" key="1">
    <citation type="submission" date="2022-12" db="EMBL/GenBank/DDBJ databases">
        <title>Chromosome-level genome assembly of the bean flower thrips Megalurothrips usitatus.</title>
        <authorList>
            <person name="Ma L."/>
            <person name="Liu Q."/>
            <person name="Li H."/>
            <person name="Cai W."/>
        </authorList>
    </citation>
    <scope>NUCLEOTIDE SEQUENCE</scope>
    <source>
        <strain evidence="2">Cailab_2022a</strain>
    </source>
</reference>
<feature type="domain" description="DUF4806" evidence="1">
    <location>
        <begin position="4"/>
        <end position="78"/>
    </location>
</feature>